<dbReference type="Pfam" id="PF19579">
    <property type="entry name" value="FtsL_2"/>
    <property type="match status" value="1"/>
</dbReference>
<reference evidence="2" key="1">
    <citation type="submission" date="2020-10" db="EMBL/GenBank/DDBJ databases">
        <authorList>
            <person name="Gilroy R."/>
        </authorList>
    </citation>
    <scope>NUCLEOTIDE SEQUENCE</scope>
    <source>
        <strain evidence="2">B2-16538</strain>
    </source>
</reference>
<feature type="transmembrane region" description="Helical" evidence="1">
    <location>
        <begin position="48"/>
        <end position="67"/>
    </location>
</feature>
<dbReference type="EMBL" id="JADILX010000082">
    <property type="protein sequence ID" value="MBO8485791.1"/>
    <property type="molecule type" value="Genomic_DNA"/>
</dbReference>
<dbReference type="AlphaFoldDB" id="A0A9D9J3C1"/>
<keyword evidence="1" id="KW-0472">Membrane</keyword>
<evidence type="ECO:0000313" key="2">
    <source>
        <dbReference type="EMBL" id="MBO8485791.1"/>
    </source>
</evidence>
<evidence type="ECO:0008006" key="4">
    <source>
        <dbReference type="Google" id="ProtNLM"/>
    </source>
</evidence>
<protein>
    <recommendedName>
        <fullName evidence="4">Cell division protein FtsL</fullName>
    </recommendedName>
</protein>
<gene>
    <name evidence="2" type="ORF">IAB78_05145</name>
</gene>
<evidence type="ECO:0000256" key="1">
    <source>
        <dbReference type="SAM" id="Phobius"/>
    </source>
</evidence>
<keyword evidence="1" id="KW-1133">Transmembrane helix</keyword>
<dbReference type="InterPro" id="IPR045755">
    <property type="entry name" value="FtsL-like"/>
</dbReference>
<comment type="caution">
    <text evidence="2">The sequence shown here is derived from an EMBL/GenBank/DDBJ whole genome shotgun (WGS) entry which is preliminary data.</text>
</comment>
<name>A0A9D9J3C1_9BACT</name>
<evidence type="ECO:0000313" key="3">
    <source>
        <dbReference type="Proteomes" id="UP000823750"/>
    </source>
</evidence>
<reference evidence="2" key="2">
    <citation type="journal article" date="2021" name="PeerJ">
        <title>Extensive microbial diversity within the chicken gut microbiome revealed by metagenomics and culture.</title>
        <authorList>
            <person name="Gilroy R."/>
            <person name="Ravi A."/>
            <person name="Getino M."/>
            <person name="Pursley I."/>
            <person name="Horton D.L."/>
            <person name="Alikhan N.F."/>
            <person name="Baker D."/>
            <person name="Gharbi K."/>
            <person name="Hall N."/>
            <person name="Watson M."/>
            <person name="Adriaenssens E.M."/>
            <person name="Foster-Nyarko E."/>
            <person name="Jarju S."/>
            <person name="Secka A."/>
            <person name="Antonio M."/>
            <person name="Oren A."/>
            <person name="Chaudhuri R.R."/>
            <person name="La Ragione R."/>
            <person name="Hildebrand F."/>
            <person name="Pallen M.J."/>
        </authorList>
    </citation>
    <scope>NUCLEOTIDE SEQUENCE</scope>
    <source>
        <strain evidence="2">B2-16538</strain>
    </source>
</reference>
<keyword evidence="1" id="KW-0812">Transmembrane</keyword>
<accession>A0A9D9J3C1</accession>
<dbReference type="Proteomes" id="UP000823750">
    <property type="component" value="Unassembled WGS sequence"/>
</dbReference>
<organism evidence="2 3">
    <name type="scientific">Candidatus Cryptobacteroides excrementavium</name>
    <dbReference type="NCBI Taxonomy" id="2840759"/>
    <lineage>
        <taxon>Bacteria</taxon>
        <taxon>Pseudomonadati</taxon>
        <taxon>Bacteroidota</taxon>
        <taxon>Bacteroidia</taxon>
        <taxon>Bacteroidales</taxon>
        <taxon>Candidatus Cryptobacteroides</taxon>
    </lineage>
</organism>
<proteinExistence type="predicted"/>
<sequence length="128" mass="14853">MSDDIQKNGDMAATGKKSVLKTAGEFIWNSIGAIFRGEFLIRLRFDRYFMHIIYLFFLAVLSIWIKLEIEQTMATMEDNKEILEDYKIYHAQKTCELVSIDRLSTVQEMLKNAGSQLTIPDKPADRIR</sequence>